<name>A0A835ZUM2_SHEEP</name>
<evidence type="ECO:0000256" key="10">
    <source>
        <dbReference type="ARBA" id="ARBA00019738"/>
    </source>
</evidence>
<dbReference type="PANTHER" id="PTHR46076:SF2">
    <property type="entry name" value="E3 UBIQUITIN-PROTEIN LIGASE RING1"/>
    <property type="match status" value="1"/>
</dbReference>
<feature type="region of interest" description="Disordered" evidence="48">
    <location>
        <begin position="519"/>
        <end position="563"/>
    </location>
</feature>
<dbReference type="PROSITE" id="PS00518">
    <property type="entry name" value="ZF_RING_1"/>
    <property type="match status" value="1"/>
</dbReference>
<protein>
    <recommendedName>
        <fullName evidence="41">(3R)-3-hydroxyacyl-CoA dehydrogenase</fullName>
        <ecNumber evidence="40">1.1.1.239</ecNumber>
        <ecNumber evidence="29">1.1.1.62</ecNumber>
        <ecNumber evidence="8">1.1.1.n12</ecNumber>
        <ecNumber evidence="9">2.3.2.27</ecNumber>
    </recommendedName>
    <alternativeName>
        <fullName evidence="43">17-beta-hydroxysteroid dehydrogenase 8</fullName>
    </alternativeName>
    <alternativeName>
        <fullName evidence="42">3-ketoacyl-[acyl-carrier-protein] reductase alpha subunit</fullName>
    </alternativeName>
    <alternativeName>
        <fullName evidence="45">3-oxoacyl-[acyl-carrier-protein] reductase</fullName>
    </alternativeName>
    <alternativeName>
        <fullName evidence="10">E3 ubiquitin-protein ligase RING1</fullName>
    </alternativeName>
    <alternativeName>
        <fullName evidence="46">Estradiol 17-beta-dehydrogenase 8</fullName>
    </alternativeName>
    <alternativeName>
        <fullName evidence="33">Polycomb complex protein RING1</fullName>
    </alternativeName>
    <alternativeName>
        <fullName evidence="32">RING finger protein 1</fullName>
    </alternativeName>
    <alternativeName>
        <fullName evidence="31">RING-type E3 ubiquitin transferase RING1</fullName>
    </alternativeName>
    <alternativeName>
        <fullName evidence="44">Testosterone 17-beta-dehydrogenase 8</fullName>
    </alternativeName>
</protein>
<feature type="compositionally biased region" description="Acidic residues" evidence="48">
    <location>
        <begin position="385"/>
        <end position="397"/>
    </location>
</feature>
<feature type="domain" description="RING-type" evidence="49">
    <location>
        <begin position="258"/>
        <end position="298"/>
    </location>
</feature>
<keyword evidence="17" id="KW-0833">Ubl conjugation pathway</keyword>
<evidence type="ECO:0000256" key="37">
    <source>
        <dbReference type="ARBA" id="ARBA00050435"/>
    </source>
</evidence>
<dbReference type="InterPro" id="IPR057326">
    <property type="entry name" value="KR_dom"/>
</dbReference>
<reference evidence="50 51" key="1">
    <citation type="submission" date="2020-12" db="EMBL/GenBank/DDBJ databases">
        <title>De novo assembly of Tibetan sheep genome.</title>
        <authorList>
            <person name="Li X."/>
        </authorList>
    </citation>
    <scope>NUCLEOTIDE SEQUENCE [LARGE SCALE GENOMIC DNA]</scope>
    <source>
        <tissue evidence="50">Heart</tissue>
    </source>
</reference>
<evidence type="ECO:0000256" key="24">
    <source>
        <dbReference type="ARBA" id="ARBA00023098"/>
    </source>
</evidence>
<dbReference type="EC" id="1.1.1.62" evidence="29"/>
<comment type="catalytic activity">
    <reaction evidence="38">
        <text>a (3R)-3-hydroxyacyl-CoA + NAD(+) = a 3-oxoacyl-CoA + NADH + H(+)</text>
        <dbReference type="Rhea" id="RHEA:32711"/>
        <dbReference type="ChEBI" id="CHEBI:15378"/>
        <dbReference type="ChEBI" id="CHEBI:57319"/>
        <dbReference type="ChEBI" id="CHEBI:57540"/>
        <dbReference type="ChEBI" id="CHEBI:57945"/>
        <dbReference type="ChEBI" id="CHEBI:90726"/>
        <dbReference type="EC" id="1.1.1.n12"/>
    </reaction>
    <physiologicalReaction direction="left-to-right" evidence="38">
        <dbReference type="Rhea" id="RHEA:32712"/>
    </physiologicalReaction>
</comment>
<comment type="pathway">
    <text evidence="5">Lipid metabolism; fatty acid biosynthesis.</text>
</comment>
<comment type="function">
    <text evidence="30">Constitutes one of the E3 ubiquitin-protein ligases that mediate monoubiquitination of 'Lys-119' of histone H2A, thereby playing a central role in histone code and gene regulation. H2A 'Lys-119' ubiquitination gives a specific tag for epigenetic transcriptional repression and participates in X chromosome inactivation of female mammals. Essential component of a Polycomb group (PcG) multiprotein PRC1-like complex, a complex class required to maintain the transcriptionally repressive state of many genes, including Hox genes, throughout development. PcG PRC1 complex acts via chromatin remodeling and modification of histones, rendering chromatin heritably changed in its expressibility. Compared to RNF2/RING2, it does not have the main E3 ubiquitin ligase activity on histone H2A, and it may rather act as a modulator of RNF2/RING2 activity.</text>
</comment>
<evidence type="ECO:0000256" key="34">
    <source>
        <dbReference type="ARBA" id="ARBA00037929"/>
    </source>
</evidence>
<dbReference type="GO" id="GO:0008270">
    <property type="term" value="F:zinc ion binding"/>
    <property type="evidence" value="ECO:0007669"/>
    <property type="project" value="UniProtKB-KW"/>
</dbReference>
<evidence type="ECO:0000256" key="30">
    <source>
        <dbReference type="ARBA" id="ARBA00025085"/>
    </source>
</evidence>
<keyword evidence="20" id="KW-0752">Steroid biosynthesis</keyword>
<evidence type="ECO:0000256" key="47">
    <source>
        <dbReference type="PROSITE-ProRule" id="PRU00175"/>
    </source>
</evidence>
<comment type="subcellular location">
    <subcellularLocation>
        <location evidence="2">Mitochondrion matrix</location>
    </subcellularLocation>
    <subcellularLocation>
        <location evidence="3">Nucleus speckle</location>
    </subcellularLocation>
</comment>
<dbReference type="InterPro" id="IPR017907">
    <property type="entry name" value="Znf_RING_CS"/>
</dbReference>
<keyword evidence="25" id="KW-0496">Mitochondrion</keyword>
<dbReference type="GO" id="GO:0016567">
    <property type="term" value="P:protein ubiquitination"/>
    <property type="evidence" value="ECO:0007669"/>
    <property type="project" value="UniProtKB-UniPathway"/>
</dbReference>
<keyword evidence="24" id="KW-0443">Lipid metabolism</keyword>
<evidence type="ECO:0000256" key="25">
    <source>
        <dbReference type="ARBA" id="ARBA00023128"/>
    </source>
</evidence>
<dbReference type="InterPro" id="IPR013083">
    <property type="entry name" value="Znf_RING/FYVE/PHD"/>
</dbReference>
<dbReference type="Gene3D" id="3.30.40.10">
    <property type="entry name" value="Zinc/RING finger domain, C3HC4 (zinc finger)"/>
    <property type="match status" value="1"/>
</dbReference>
<comment type="catalytic activity">
    <reaction evidence="1">
        <text>S-ubiquitinyl-[E2 ubiquitin-conjugating enzyme]-L-cysteine + [acceptor protein]-L-lysine = [E2 ubiquitin-conjugating enzyme]-L-cysteine + N(6)-ubiquitinyl-[acceptor protein]-L-lysine.</text>
        <dbReference type="EC" id="2.3.2.27"/>
    </reaction>
</comment>
<proteinExistence type="inferred from homology"/>
<dbReference type="GO" id="GO:0003682">
    <property type="term" value="F:chromatin binding"/>
    <property type="evidence" value="ECO:0007669"/>
    <property type="project" value="TreeGrafter"/>
</dbReference>
<dbReference type="FunFam" id="3.30.40.10:FF:000100">
    <property type="entry name" value="E3 ubiquitin-protein ligase RING2"/>
    <property type="match status" value="1"/>
</dbReference>
<dbReference type="GO" id="GO:0008210">
    <property type="term" value="P:estrogen metabolic process"/>
    <property type="evidence" value="ECO:0007669"/>
    <property type="project" value="UniProtKB-ARBA"/>
</dbReference>
<dbReference type="GO" id="GO:0005759">
    <property type="term" value="C:mitochondrial matrix"/>
    <property type="evidence" value="ECO:0007669"/>
    <property type="project" value="UniProtKB-SubCell"/>
</dbReference>
<keyword evidence="11" id="KW-0678">Repressor</keyword>
<evidence type="ECO:0000256" key="8">
    <source>
        <dbReference type="ARBA" id="ARBA00012456"/>
    </source>
</evidence>
<dbReference type="InterPro" id="IPR032443">
    <property type="entry name" value="RAWUL"/>
</dbReference>
<evidence type="ECO:0000256" key="43">
    <source>
        <dbReference type="ARBA" id="ARBA00081419"/>
    </source>
</evidence>
<evidence type="ECO:0000256" key="5">
    <source>
        <dbReference type="ARBA" id="ARBA00005194"/>
    </source>
</evidence>
<sequence>MASPLRLRSALALVTGAGGGIGRAVSVRLAAEGAAVAACDLDEAAARQTVQLLGGPGSEERAPRGVHAAFQADVSEAGAARRLLEQVQACFSRPPSVVVSCAGITRDEFLLHMSEDNWDKVIAVNLKGIFLVTQAAAQALVSSGCPGSIINISSIIGKVGNMGQTNYAASKAGVIGLTQSAARELGRHGIRCNSVLPGFIRTPMTQKVPQKVLDKVTGMIPMAHMGNPEDVADVVAFLASEDSGYITGASVEVTELMCPICLDMLKNTMTTKECLHRFCSDCIVTALRSGNKECPTCRKKLVSKRSLRPDPNFDALISKIYPSREEYEAHQDRVLIRLSRLHNQQALSSSIEEGLRMQAMHRAQRVRRPMPGSDQTTTMSGGEGEPGEGEGDGEDVSSDSAPDSAPGPAPKRPRGGGAGGSSVGTGGGGTGGVGGGAGSEDSGDRGGTLGGGTLGPPSPPGAPSPPEPGGEIELVFRPHPLLVEKGEYCQTRYVKTTGNATVDHLSKYLALRIALERRQQQEAGEPGGPGGGTSDATAGPDGGGGEGGGAGGADGPEEPALPSLEGVSEKQYTIYIAPGGGAFTTLNGSLTLELVNEKFWKVSRPLELCYAPTKDPK</sequence>
<dbReference type="SMART" id="SM00822">
    <property type="entry name" value="PKS_KR"/>
    <property type="match status" value="1"/>
</dbReference>
<dbReference type="PROSITE" id="PS00061">
    <property type="entry name" value="ADH_SHORT"/>
    <property type="match status" value="1"/>
</dbReference>
<evidence type="ECO:0000256" key="27">
    <source>
        <dbReference type="ARBA" id="ARBA00023163"/>
    </source>
</evidence>
<evidence type="ECO:0000256" key="48">
    <source>
        <dbReference type="SAM" id="MobiDB-lite"/>
    </source>
</evidence>
<keyword evidence="14" id="KW-0808">Transferase</keyword>
<dbReference type="GO" id="GO:0006633">
    <property type="term" value="P:fatty acid biosynthetic process"/>
    <property type="evidence" value="ECO:0007669"/>
    <property type="project" value="UniProtKB-KW"/>
</dbReference>
<dbReference type="InterPro" id="IPR043540">
    <property type="entry name" value="RING1/RING2"/>
</dbReference>
<dbReference type="Gene3D" id="3.10.20.90">
    <property type="entry name" value="Phosphatidylinositol 3-kinase Catalytic Subunit, Chain A, domain 1"/>
    <property type="match status" value="1"/>
</dbReference>
<dbReference type="GO" id="GO:0006694">
    <property type="term" value="P:steroid biosynthetic process"/>
    <property type="evidence" value="ECO:0007669"/>
    <property type="project" value="UniProtKB-KW"/>
</dbReference>
<dbReference type="PROSITE" id="PS50089">
    <property type="entry name" value="ZF_RING_2"/>
    <property type="match status" value="1"/>
</dbReference>
<feature type="compositionally biased region" description="Gly residues" evidence="48">
    <location>
        <begin position="445"/>
        <end position="454"/>
    </location>
</feature>
<evidence type="ECO:0000256" key="6">
    <source>
        <dbReference type="ARBA" id="ARBA00005198"/>
    </source>
</evidence>
<dbReference type="InterPro" id="IPR001841">
    <property type="entry name" value="Znf_RING"/>
</dbReference>
<evidence type="ECO:0000256" key="35">
    <source>
        <dbReference type="ARBA" id="ARBA00049069"/>
    </source>
</evidence>
<evidence type="ECO:0000256" key="19">
    <source>
        <dbReference type="ARBA" id="ARBA00022833"/>
    </source>
</evidence>
<keyword evidence="26" id="KW-0275">Fatty acid biosynthesis</keyword>
<dbReference type="GO" id="GO:0061630">
    <property type="term" value="F:ubiquitin protein ligase activity"/>
    <property type="evidence" value="ECO:0007669"/>
    <property type="project" value="UniProtKB-EC"/>
</dbReference>
<evidence type="ECO:0000256" key="21">
    <source>
        <dbReference type="ARBA" id="ARBA00023002"/>
    </source>
</evidence>
<dbReference type="Pfam" id="PF13923">
    <property type="entry name" value="zf-C3HC4_2"/>
    <property type="match status" value="1"/>
</dbReference>
<evidence type="ECO:0000256" key="1">
    <source>
        <dbReference type="ARBA" id="ARBA00000900"/>
    </source>
</evidence>
<dbReference type="PANTHER" id="PTHR46076">
    <property type="entry name" value="E3 UBIQUITIN-PROTEIN LIGASE RING1 / RING 2 FAMILY MEMBER"/>
    <property type="match status" value="1"/>
</dbReference>
<keyword evidence="27" id="KW-0804">Transcription</keyword>
<dbReference type="GO" id="GO:0031519">
    <property type="term" value="C:PcG protein complex"/>
    <property type="evidence" value="ECO:0007669"/>
    <property type="project" value="TreeGrafter"/>
</dbReference>
<dbReference type="Pfam" id="PF16207">
    <property type="entry name" value="RAWUL"/>
    <property type="match status" value="1"/>
</dbReference>
<evidence type="ECO:0000256" key="14">
    <source>
        <dbReference type="ARBA" id="ARBA00022679"/>
    </source>
</evidence>
<dbReference type="EC" id="2.3.2.27" evidence="9"/>
<dbReference type="SMART" id="SM00184">
    <property type="entry name" value="RING"/>
    <property type="match status" value="1"/>
</dbReference>
<dbReference type="UniPathway" id="UPA00143"/>
<comment type="catalytic activity">
    <reaction evidence="37">
        <text>17beta-hydroxy-5alpha-androstan-3-one + NAD(+) = 5alpha-androstan-3,17-dione + NADH + H(+)</text>
        <dbReference type="Rhea" id="RHEA:41992"/>
        <dbReference type="ChEBI" id="CHEBI:15378"/>
        <dbReference type="ChEBI" id="CHEBI:15994"/>
        <dbReference type="ChEBI" id="CHEBI:16330"/>
        <dbReference type="ChEBI" id="CHEBI:57540"/>
        <dbReference type="ChEBI" id="CHEBI:57945"/>
    </reaction>
    <physiologicalReaction direction="left-to-right" evidence="37">
        <dbReference type="Rhea" id="RHEA:41993"/>
    </physiologicalReaction>
</comment>
<feature type="region of interest" description="Disordered" evidence="48">
    <location>
        <begin position="361"/>
        <end position="473"/>
    </location>
</feature>
<evidence type="ECO:0000256" key="31">
    <source>
        <dbReference type="ARBA" id="ARBA00030911"/>
    </source>
</evidence>
<feature type="compositionally biased region" description="Pro residues" evidence="48">
    <location>
        <begin position="456"/>
        <end position="468"/>
    </location>
</feature>
<dbReference type="CDD" id="cd16739">
    <property type="entry name" value="RING-HC_RING1"/>
    <property type="match status" value="1"/>
</dbReference>
<evidence type="ECO:0000256" key="36">
    <source>
        <dbReference type="ARBA" id="ARBA00050232"/>
    </source>
</evidence>
<keyword evidence="16 47" id="KW-0863">Zinc-finger</keyword>
<gene>
    <name evidence="50" type="ORF">JEQ12_010243</name>
</gene>
<comment type="pathway">
    <text evidence="4">Protein modification; protein ubiquitination.</text>
</comment>
<dbReference type="PRINTS" id="PR00080">
    <property type="entry name" value="SDRFAMILY"/>
</dbReference>
<evidence type="ECO:0000256" key="16">
    <source>
        <dbReference type="ARBA" id="ARBA00022771"/>
    </source>
</evidence>
<dbReference type="PRINTS" id="PR00081">
    <property type="entry name" value="GDHRDH"/>
</dbReference>
<dbReference type="CDD" id="cd17166">
    <property type="entry name" value="RAWUL_RING1"/>
    <property type="match status" value="1"/>
</dbReference>
<dbReference type="EMBL" id="JAEMGP010000020">
    <property type="protein sequence ID" value="KAG5196789.1"/>
    <property type="molecule type" value="Genomic_DNA"/>
</dbReference>
<organism evidence="50 51">
    <name type="scientific">Ovis aries</name>
    <name type="common">Sheep</name>
    <dbReference type="NCBI Taxonomy" id="9940"/>
    <lineage>
        <taxon>Eukaryota</taxon>
        <taxon>Metazoa</taxon>
        <taxon>Chordata</taxon>
        <taxon>Craniata</taxon>
        <taxon>Vertebrata</taxon>
        <taxon>Euteleostomi</taxon>
        <taxon>Mammalia</taxon>
        <taxon>Eutheria</taxon>
        <taxon>Laurasiatheria</taxon>
        <taxon>Artiodactyla</taxon>
        <taxon>Ruminantia</taxon>
        <taxon>Pecora</taxon>
        <taxon>Bovidae</taxon>
        <taxon>Caprinae</taxon>
        <taxon>Ovis</taxon>
    </lineage>
</organism>
<dbReference type="AlphaFoldDB" id="A0A835ZUM2"/>
<feature type="compositionally biased region" description="Gly residues" evidence="48">
    <location>
        <begin position="540"/>
        <end position="554"/>
    </location>
</feature>
<dbReference type="GO" id="GO:0016607">
    <property type="term" value="C:nuclear speck"/>
    <property type="evidence" value="ECO:0007669"/>
    <property type="project" value="UniProtKB-SubCell"/>
</dbReference>
<dbReference type="InterPro" id="IPR020904">
    <property type="entry name" value="Sc_DH/Rdtase_CS"/>
</dbReference>
<keyword evidence="28" id="KW-0539">Nucleus</keyword>
<comment type="similarity">
    <text evidence="7">Belongs to the short-chain dehydrogenases/reductases (SDR) family.</text>
</comment>
<evidence type="ECO:0000256" key="39">
    <source>
        <dbReference type="ARBA" id="ARBA00065174"/>
    </source>
</evidence>
<evidence type="ECO:0000256" key="15">
    <source>
        <dbReference type="ARBA" id="ARBA00022723"/>
    </source>
</evidence>
<dbReference type="InterPro" id="IPR002347">
    <property type="entry name" value="SDR_fam"/>
</dbReference>
<evidence type="ECO:0000256" key="41">
    <source>
        <dbReference type="ARBA" id="ARBA00070911"/>
    </source>
</evidence>
<evidence type="ECO:0000313" key="50">
    <source>
        <dbReference type="EMBL" id="KAG5196789.1"/>
    </source>
</evidence>
<evidence type="ECO:0000256" key="28">
    <source>
        <dbReference type="ARBA" id="ARBA00023242"/>
    </source>
</evidence>
<evidence type="ECO:0000256" key="46">
    <source>
        <dbReference type="ARBA" id="ARBA00083258"/>
    </source>
</evidence>
<evidence type="ECO:0000256" key="2">
    <source>
        <dbReference type="ARBA" id="ARBA00004305"/>
    </source>
</evidence>
<evidence type="ECO:0000256" key="26">
    <source>
        <dbReference type="ARBA" id="ARBA00023160"/>
    </source>
</evidence>
<keyword evidence="18" id="KW-0276">Fatty acid metabolism</keyword>
<comment type="pathway">
    <text evidence="6">Lipid metabolism; mitochondrial fatty acid beta-oxidation.</text>
</comment>
<dbReference type="FunFam" id="3.40.50.720:FF:000231">
    <property type="entry name" value="Estradiol 17-beta-dehydrogenase 8"/>
    <property type="match status" value="1"/>
</dbReference>
<evidence type="ECO:0000256" key="4">
    <source>
        <dbReference type="ARBA" id="ARBA00004906"/>
    </source>
</evidence>
<comment type="catalytic activity">
    <reaction evidence="35">
        <text>17beta-estradiol + NAD(+) = estrone + NADH + H(+)</text>
        <dbReference type="Rhea" id="RHEA:24612"/>
        <dbReference type="ChEBI" id="CHEBI:15378"/>
        <dbReference type="ChEBI" id="CHEBI:16469"/>
        <dbReference type="ChEBI" id="CHEBI:17263"/>
        <dbReference type="ChEBI" id="CHEBI:57540"/>
        <dbReference type="ChEBI" id="CHEBI:57945"/>
        <dbReference type="EC" id="1.1.1.62"/>
    </reaction>
    <physiologicalReaction direction="left-to-right" evidence="35">
        <dbReference type="Rhea" id="RHEA:24613"/>
    </physiologicalReaction>
    <physiologicalReaction direction="right-to-left" evidence="35">
        <dbReference type="Rhea" id="RHEA:24614"/>
    </physiologicalReaction>
</comment>
<keyword evidence="15" id="KW-0479">Metal-binding</keyword>
<dbReference type="SUPFAM" id="SSF51735">
    <property type="entry name" value="NAD(P)-binding Rossmann-fold domains"/>
    <property type="match status" value="1"/>
</dbReference>
<evidence type="ECO:0000256" key="42">
    <source>
        <dbReference type="ARBA" id="ARBA00077835"/>
    </source>
</evidence>
<dbReference type="GO" id="GO:0004303">
    <property type="term" value="F:estradiol 17-beta-dehydrogenase [NAD(P)+] activity"/>
    <property type="evidence" value="ECO:0007669"/>
    <property type="project" value="UniProtKB-EC"/>
</dbReference>
<evidence type="ECO:0000256" key="12">
    <source>
        <dbReference type="ARBA" id="ARBA00022516"/>
    </source>
</evidence>
<keyword evidence="19" id="KW-0862">Zinc</keyword>
<evidence type="ECO:0000256" key="22">
    <source>
        <dbReference type="ARBA" id="ARBA00023015"/>
    </source>
</evidence>
<dbReference type="GO" id="GO:0000151">
    <property type="term" value="C:ubiquitin ligase complex"/>
    <property type="evidence" value="ECO:0007669"/>
    <property type="project" value="InterPro"/>
</dbReference>
<evidence type="ECO:0000256" key="11">
    <source>
        <dbReference type="ARBA" id="ARBA00022491"/>
    </source>
</evidence>
<dbReference type="EC" id="1.1.1.239" evidence="40"/>
<evidence type="ECO:0000256" key="44">
    <source>
        <dbReference type="ARBA" id="ARBA00081936"/>
    </source>
</evidence>
<feature type="compositionally biased region" description="Gly residues" evidence="48">
    <location>
        <begin position="415"/>
        <end position="438"/>
    </location>
</feature>
<evidence type="ECO:0000256" key="17">
    <source>
        <dbReference type="ARBA" id="ARBA00022786"/>
    </source>
</evidence>
<keyword evidence="22" id="KW-0805">Transcription regulation</keyword>
<keyword evidence="21" id="KW-0560">Oxidoreductase</keyword>
<comment type="subunit">
    <text evidence="39">Heterotetramer with CBR4; contains two molecules of HSD17B8 and CBR4.</text>
</comment>
<evidence type="ECO:0000256" key="33">
    <source>
        <dbReference type="ARBA" id="ARBA00032615"/>
    </source>
</evidence>
<accession>A0A835ZUM2</accession>
<evidence type="ECO:0000256" key="7">
    <source>
        <dbReference type="ARBA" id="ARBA00006484"/>
    </source>
</evidence>
<evidence type="ECO:0000256" key="3">
    <source>
        <dbReference type="ARBA" id="ARBA00004324"/>
    </source>
</evidence>
<evidence type="ECO:0000256" key="9">
    <source>
        <dbReference type="ARBA" id="ARBA00012483"/>
    </source>
</evidence>
<evidence type="ECO:0000256" key="45">
    <source>
        <dbReference type="ARBA" id="ARBA00083097"/>
    </source>
</evidence>
<comment type="pathway">
    <text evidence="34">Steroid biosynthesis; estrogen biosynthesis.</text>
</comment>
<dbReference type="GO" id="GO:0047035">
    <property type="term" value="F:testosterone dehydrogenase (NAD+) activity"/>
    <property type="evidence" value="ECO:0007669"/>
    <property type="project" value="UniProtKB-EC"/>
</dbReference>
<evidence type="ECO:0000256" key="40">
    <source>
        <dbReference type="ARBA" id="ARBA00066822"/>
    </source>
</evidence>
<evidence type="ECO:0000256" key="38">
    <source>
        <dbReference type="ARBA" id="ARBA00052680"/>
    </source>
</evidence>
<dbReference type="GO" id="GO:0045892">
    <property type="term" value="P:negative regulation of DNA-templated transcription"/>
    <property type="evidence" value="ECO:0007669"/>
    <property type="project" value="TreeGrafter"/>
</dbReference>
<evidence type="ECO:0000256" key="32">
    <source>
        <dbReference type="ARBA" id="ARBA00032292"/>
    </source>
</evidence>
<dbReference type="InterPro" id="IPR042741">
    <property type="entry name" value="RING1_RING-HC"/>
</dbReference>
<dbReference type="Proteomes" id="UP000664991">
    <property type="component" value="Unassembled WGS sequence"/>
</dbReference>
<dbReference type="Pfam" id="PF13561">
    <property type="entry name" value="adh_short_C2"/>
    <property type="match status" value="1"/>
</dbReference>
<dbReference type="Gene3D" id="3.40.50.720">
    <property type="entry name" value="NAD(P)-binding Rossmann-like Domain"/>
    <property type="match status" value="1"/>
</dbReference>
<evidence type="ECO:0000313" key="51">
    <source>
        <dbReference type="Proteomes" id="UP000664991"/>
    </source>
</evidence>
<evidence type="ECO:0000256" key="13">
    <source>
        <dbReference type="ARBA" id="ARBA00022553"/>
    </source>
</evidence>
<evidence type="ECO:0000256" key="18">
    <source>
        <dbReference type="ARBA" id="ARBA00022832"/>
    </source>
</evidence>
<evidence type="ECO:0000256" key="29">
    <source>
        <dbReference type="ARBA" id="ARBA00024072"/>
    </source>
</evidence>
<dbReference type="SUPFAM" id="SSF57850">
    <property type="entry name" value="RING/U-box"/>
    <property type="match status" value="1"/>
</dbReference>
<dbReference type="EC" id="1.1.1.n12" evidence="8"/>
<keyword evidence="12" id="KW-0444">Lipid biosynthesis</keyword>
<keyword evidence="23" id="KW-0520">NAD</keyword>
<comment type="catalytic activity">
    <reaction evidence="36">
        <text>testosterone + NAD(+) = androst-4-ene-3,17-dione + NADH + H(+)</text>
        <dbReference type="Rhea" id="RHEA:14929"/>
        <dbReference type="ChEBI" id="CHEBI:15378"/>
        <dbReference type="ChEBI" id="CHEBI:16422"/>
        <dbReference type="ChEBI" id="CHEBI:17347"/>
        <dbReference type="ChEBI" id="CHEBI:57540"/>
        <dbReference type="ChEBI" id="CHEBI:57945"/>
        <dbReference type="EC" id="1.1.1.239"/>
    </reaction>
    <physiologicalReaction direction="left-to-right" evidence="36">
        <dbReference type="Rhea" id="RHEA:14930"/>
    </physiologicalReaction>
</comment>
<evidence type="ECO:0000256" key="20">
    <source>
        <dbReference type="ARBA" id="ARBA00022955"/>
    </source>
</evidence>
<dbReference type="InterPro" id="IPR036291">
    <property type="entry name" value="NAD(P)-bd_dom_sf"/>
</dbReference>
<evidence type="ECO:0000259" key="49">
    <source>
        <dbReference type="PROSITE" id="PS50089"/>
    </source>
</evidence>
<keyword evidence="13" id="KW-0597">Phosphoprotein</keyword>
<evidence type="ECO:0000256" key="23">
    <source>
        <dbReference type="ARBA" id="ARBA00023027"/>
    </source>
</evidence>
<comment type="caution">
    <text evidence="50">The sequence shown here is derived from an EMBL/GenBank/DDBJ whole genome shotgun (WGS) entry which is preliminary data.</text>
</comment>